<dbReference type="GO" id="GO:0002098">
    <property type="term" value="P:tRNA wobble uridine modification"/>
    <property type="evidence" value="ECO:0007669"/>
    <property type="project" value="TreeGrafter"/>
</dbReference>
<evidence type="ECO:0000256" key="3">
    <source>
        <dbReference type="ARBA" id="ARBA00022694"/>
    </source>
</evidence>
<keyword evidence="8 10" id="KW-0630">Potassium</keyword>
<sequence length="468" mass="52888">MWNNKVLIEGENMENTIVAIATATGESGIGIVRLSGEKSIDIVKNFFKPHDKKEIDKKSDRMMKYGHIYDKDELIDEVMVCFMFAPHTYTRENVVEIFTHGGIVCLKRVLNLCLENGADLAEKGEFTKRAFLNGRLDLSQAEGVIDLIKAKTEFSHKSAINQLEGHLSKKIKEFREELLDILSFVEYSINFTEDMQEELPFDNVILKTEKLMAEMEELLGESNKGKILKDGINVSIIGKPNVGKSSLLNRILRQERAIVTDIAGTTRDLIKEDIELSGIKLNINDTAGIRDTADVVEKIGVQKSIEASENSDLNLVLFDISRELDEEDEKIINLANTTKSIGILNKVDLDKKLNEEKLKEKVNFELIEISALKNEGISKLEQAIIDMFFDGKIEIKDKALITNVRHENSLKSSLEYLKSFYADLKNMVPIDCCEVDLRRAYEVLGEIIGENISENILDNIFSNFCIGK</sequence>
<dbReference type="eggNOG" id="COG0486">
    <property type="taxonomic scope" value="Bacteria"/>
</dbReference>
<evidence type="ECO:0000256" key="7">
    <source>
        <dbReference type="ARBA" id="ARBA00022842"/>
    </source>
</evidence>
<comment type="subcellular location">
    <subcellularLocation>
        <location evidence="10">Cytoplasm</location>
    </subcellularLocation>
</comment>
<dbReference type="GO" id="GO:0005829">
    <property type="term" value="C:cytosol"/>
    <property type="evidence" value="ECO:0007669"/>
    <property type="project" value="TreeGrafter"/>
</dbReference>
<evidence type="ECO:0000313" key="14">
    <source>
        <dbReference type="Proteomes" id="UP000003162"/>
    </source>
</evidence>
<dbReference type="InterPro" id="IPR027417">
    <property type="entry name" value="P-loop_NTPase"/>
</dbReference>
<dbReference type="PROSITE" id="PS51709">
    <property type="entry name" value="G_TRME"/>
    <property type="match status" value="1"/>
</dbReference>
<dbReference type="Pfam" id="PF12631">
    <property type="entry name" value="MnmE_helical"/>
    <property type="match status" value="1"/>
</dbReference>
<feature type="binding site" evidence="10">
    <location>
        <position position="135"/>
    </location>
    <ligand>
        <name>(6S)-5-formyl-5,6,7,8-tetrahydrofolate</name>
        <dbReference type="ChEBI" id="CHEBI:57457"/>
    </ligand>
</feature>
<dbReference type="AlphaFoldDB" id="A8SK24"/>
<dbReference type="FunFam" id="3.40.50.300:FF:000494">
    <property type="entry name" value="tRNA modification GTPase MnmE"/>
    <property type="match status" value="1"/>
</dbReference>
<comment type="function">
    <text evidence="10">Exhibits a very high intrinsic GTPase hydrolysis rate. Involved in the addition of a carboxymethylaminomethyl (cmnm) group at the wobble position (U34) of certain tRNAs, forming tRNA-cmnm(5)s(2)U34.</text>
</comment>
<dbReference type="NCBIfam" id="TIGR00231">
    <property type="entry name" value="small_GTP"/>
    <property type="match status" value="1"/>
</dbReference>
<dbReference type="InterPro" id="IPR027368">
    <property type="entry name" value="MnmE_dom2"/>
</dbReference>
<dbReference type="PANTHER" id="PTHR42714:SF2">
    <property type="entry name" value="TRNA MODIFICATION GTPASE GTPBP3, MITOCHONDRIAL"/>
    <property type="match status" value="1"/>
</dbReference>
<dbReference type="SUPFAM" id="SSF116878">
    <property type="entry name" value="TrmE connector domain"/>
    <property type="match status" value="1"/>
</dbReference>
<keyword evidence="9 10" id="KW-0342">GTP-binding</keyword>
<dbReference type="InterPro" id="IPR005225">
    <property type="entry name" value="Small_GTP-bd"/>
</dbReference>
<feature type="binding site" evidence="10">
    <location>
        <position position="33"/>
    </location>
    <ligand>
        <name>(6S)-5-formyl-5,6,7,8-tetrahydrofolate</name>
        <dbReference type="ChEBI" id="CHEBI:57457"/>
    </ligand>
</feature>
<evidence type="ECO:0000256" key="2">
    <source>
        <dbReference type="ARBA" id="ARBA00022490"/>
    </source>
</evidence>
<feature type="binding site" evidence="10">
    <location>
        <position position="260"/>
    </location>
    <ligand>
        <name>K(+)</name>
        <dbReference type="ChEBI" id="CHEBI:29103"/>
    </ligand>
</feature>
<comment type="caution">
    <text evidence="10">Lacks conserved residue(s) required for the propagation of feature annotation.</text>
</comment>
<feature type="binding site" evidence="10">
    <location>
        <position position="266"/>
    </location>
    <ligand>
        <name>Mg(2+)</name>
        <dbReference type="ChEBI" id="CHEBI:18420"/>
    </ligand>
</feature>
<dbReference type="Gene3D" id="3.30.1360.120">
    <property type="entry name" value="Probable tRNA modification gtpase trme, domain 1"/>
    <property type="match status" value="1"/>
</dbReference>
<evidence type="ECO:0000259" key="12">
    <source>
        <dbReference type="PROSITE" id="PS51709"/>
    </source>
</evidence>
<dbReference type="GO" id="GO:0046872">
    <property type="term" value="F:metal ion binding"/>
    <property type="evidence" value="ECO:0007669"/>
    <property type="project" value="UniProtKB-KW"/>
</dbReference>
<keyword evidence="7 10" id="KW-0460">Magnesium</keyword>
<evidence type="ECO:0000256" key="8">
    <source>
        <dbReference type="ARBA" id="ARBA00022958"/>
    </source>
</evidence>
<evidence type="ECO:0000256" key="6">
    <source>
        <dbReference type="ARBA" id="ARBA00022801"/>
    </source>
</evidence>
<name>A8SK24_9FIRM</name>
<feature type="binding site" evidence="10">
    <location>
        <position position="468"/>
    </location>
    <ligand>
        <name>(6S)-5-formyl-5,6,7,8-tetrahydrofolate</name>
        <dbReference type="ChEBI" id="CHEBI:57457"/>
    </ligand>
</feature>
<comment type="cofactor">
    <cofactor evidence="10">
        <name>K(+)</name>
        <dbReference type="ChEBI" id="CHEBI:29103"/>
    </cofactor>
    <text evidence="10">Binds 1 potassium ion per subunit.</text>
</comment>
<keyword evidence="2 10" id="KW-0963">Cytoplasm</keyword>
<evidence type="ECO:0000256" key="1">
    <source>
        <dbReference type="ARBA" id="ARBA00011043"/>
    </source>
</evidence>
<dbReference type="InterPro" id="IPR027266">
    <property type="entry name" value="TrmE/GcvT-like"/>
</dbReference>
<keyword evidence="5 10" id="KW-0547">Nucleotide-binding</keyword>
<dbReference type="GO" id="GO:0030488">
    <property type="term" value="P:tRNA methylation"/>
    <property type="evidence" value="ECO:0007669"/>
    <property type="project" value="TreeGrafter"/>
</dbReference>
<protein>
    <recommendedName>
        <fullName evidence="10">tRNA modification GTPase MnmE</fullName>
        <ecNumber evidence="10">3.6.-.-</ecNumber>
    </recommendedName>
</protein>
<feature type="binding site" evidence="10">
    <location>
        <begin position="241"/>
        <end position="246"/>
    </location>
    <ligand>
        <name>GTP</name>
        <dbReference type="ChEBI" id="CHEBI:37565"/>
    </ligand>
</feature>
<evidence type="ECO:0000256" key="4">
    <source>
        <dbReference type="ARBA" id="ARBA00022723"/>
    </source>
</evidence>
<organism evidence="13 14">
    <name type="scientific">Parvimonas micra ATCC 33270</name>
    <dbReference type="NCBI Taxonomy" id="411465"/>
    <lineage>
        <taxon>Bacteria</taxon>
        <taxon>Bacillati</taxon>
        <taxon>Bacillota</taxon>
        <taxon>Tissierellia</taxon>
        <taxon>Tissierellales</taxon>
        <taxon>Peptoniphilaceae</taxon>
        <taxon>Parvimonas</taxon>
    </lineage>
</organism>
<reference evidence="13 14" key="2">
    <citation type="submission" date="2007-09" db="EMBL/GenBank/DDBJ databases">
        <authorList>
            <person name="Fulton L."/>
            <person name="Clifton S."/>
            <person name="Fulton B."/>
            <person name="Xu J."/>
            <person name="Minx P."/>
            <person name="Pepin K.H."/>
            <person name="Johnson M."/>
            <person name="Thiruvilangam P."/>
            <person name="Bhonagiri V."/>
            <person name="Nash W.E."/>
            <person name="Mardis E.R."/>
            <person name="Wilson R.K."/>
        </authorList>
    </citation>
    <scope>NUCLEOTIDE SEQUENCE [LARGE SCALE GENOMIC DNA]</scope>
    <source>
        <strain evidence="13 14">ATCC 33270</strain>
    </source>
</reference>
<feature type="binding site" evidence="10">
    <location>
        <begin position="260"/>
        <end position="266"/>
    </location>
    <ligand>
        <name>GTP</name>
        <dbReference type="ChEBI" id="CHEBI:37565"/>
    </ligand>
</feature>
<dbReference type="PANTHER" id="PTHR42714">
    <property type="entry name" value="TRNA MODIFICATION GTPASE GTPBP3"/>
    <property type="match status" value="1"/>
</dbReference>
<reference evidence="13 14" key="1">
    <citation type="submission" date="2007-09" db="EMBL/GenBank/DDBJ databases">
        <title>Draft genome sequence of Peptostreptococcus micros (ATCC 33270).</title>
        <authorList>
            <person name="Sudarsanam P."/>
            <person name="Ley R."/>
            <person name="Guruge J."/>
            <person name="Turnbaugh P.J."/>
            <person name="Mahowald M."/>
            <person name="Liep D."/>
            <person name="Gordon J."/>
        </authorList>
    </citation>
    <scope>NUCLEOTIDE SEQUENCE [LARGE SCALE GENOMIC DNA]</scope>
    <source>
        <strain evidence="13 14">ATCC 33270</strain>
    </source>
</reference>
<dbReference type="Pfam" id="PF01926">
    <property type="entry name" value="MMR_HSR1"/>
    <property type="match status" value="1"/>
</dbReference>
<accession>A8SK24</accession>
<dbReference type="CDD" id="cd04164">
    <property type="entry name" value="trmE"/>
    <property type="match status" value="1"/>
</dbReference>
<feature type="binding site" evidence="10">
    <location>
        <position position="265"/>
    </location>
    <ligand>
        <name>K(+)</name>
        <dbReference type="ChEBI" id="CHEBI:29103"/>
    </ligand>
</feature>
<dbReference type="GO" id="GO:0003924">
    <property type="term" value="F:GTPase activity"/>
    <property type="evidence" value="ECO:0007669"/>
    <property type="project" value="UniProtKB-UniRule"/>
</dbReference>
<dbReference type="PRINTS" id="PR00449">
    <property type="entry name" value="RASTRNSFRMNG"/>
</dbReference>
<dbReference type="InterPro" id="IPR006073">
    <property type="entry name" value="GTP-bd"/>
</dbReference>
<dbReference type="EC" id="3.6.-.-" evidence="10"/>
<keyword evidence="6 10" id="KW-0378">Hydrolase</keyword>
<dbReference type="Gene3D" id="3.40.50.300">
    <property type="entry name" value="P-loop containing nucleotide triphosphate hydrolases"/>
    <property type="match status" value="1"/>
</dbReference>
<evidence type="ECO:0000256" key="11">
    <source>
        <dbReference type="RuleBase" id="RU003313"/>
    </source>
</evidence>
<dbReference type="HAMAP" id="MF_00379">
    <property type="entry name" value="GTPase_MnmE"/>
    <property type="match status" value="1"/>
</dbReference>
<dbReference type="InterPro" id="IPR025867">
    <property type="entry name" value="MnmE_helical"/>
</dbReference>
<dbReference type="HOGENOM" id="CLU_019624_4_1_9"/>
<comment type="caution">
    <text evidence="13">The sequence shown here is derived from an EMBL/GenBank/DDBJ whole genome shotgun (WGS) entry which is preliminary data.</text>
</comment>
<dbReference type="CDD" id="cd14858">
    <property type="entry name" value="TrmE_N"/>
    <property type="match status" value="1"/>
</dbReference>
<feature type="binding site" evidence="10">
    <location>
        <position position="96"/>
    </location>
    <ligand>
        <name>(6S)-5-formyl-5,6,7,8-tetrahydrofolate</name>
        <dbReference type="ChEBI" id="CHEBI:57457"/>
    </ligand>
</feature>
<feature type="binding site" evidence="10">
    <location>
        <position position="262"/>
    </location>
    <ligand>
        <name>K(+)</name>
        <dbReference type="ChEBI" id="CHEBI:29103"/>
    </ligand>
</feature>
<dbReference type="EMBL" id="ABEE02000016">
    <property type="protein sequence ID" value="EDP23977.1"/>
    <property type="molecule type" value="Genomic_DNA"/>
</dbReference>
<dbReference type="InterPro" id="IPR018948">
    <property type="entry name" value="GTP-bd_TrmE_N"/>
</dbReference>
<dbReference type="NCBIfam" id="NF003661">
    <property type="entry name" value="PRK05291.1-3"/>
    <property type="match status" value="1"/>
</dbReference>
<dbReference type="SUPFAM" id="SSF52540">
    <property type="entry name" value="P-loop containing nucleoside triphosphate hydrolases"/>
    <property type="match status" value="1"/>
</dbReference>
<evidence type="ECO:0000256" key="5">
    <source>
        <dbReference type="ARBA" id="ARBA00022741"/>
    </source>
</evidence>
<dbReference type="InterPro" id="IPR031168">
    <property type="entry name" value="G_TrmE"/>
</dbReference>
<dbReference type="InterPro" id="IPR004520">
    <property type="entry name" value="GTPase_MnmE"/>
</dbReference>
<dbReference type="Pfam" id="PF10396">
    <property type="entry name" value="TrmE_N"/>
    <property type="match status" value="1"/>
</dbReference>
<dbReference type="GO" id="GO:0042802">
    <property type="term" value="F:identical protein binding"/>
    <property type="evidence" value="ECO:0007669"/>
    <property type="project" value="UniProtKB-ARBA"/>
</dbReference>
<gene>
    <name evidence="10" type="primary">mnmE</name>
    <name evidence="10 13" type="synonym">trmE</name>
    <name evidence="13" type="ORF">PEPMIC_00556</name>
</gene>
<dbReference type="Proteomes" id="UP000003162">
    <property type="component" value="Unassembled WGS sequence"/>
</dbReference>
<dbReference type="FunFam" id="3.30.1360.120:FF:000003">
    <property type="entry name" value="tRNA modification GTPase MnmE"/>
    <property type="match status" value="1"/>
</dbReference>
<evidence type="ECO:0000256" key="10">
    <source>
        <dbReference type="HAMAP-Rule" id="MF_00379"/>
    </source>
</evidence>
<evidence type="ECO:0000313" key="13">
    <source>
        <dbReference type="EMBL" id="EDP23977.1"/>
    </source>
</evidence>
<proteinExistence type="inferred from homology"/>
<dbReference type="GO" id="GO:0005525">
    <property type="term" value="F:GTP binding"/>
    <property type="evidence" value="ECO:0007669"/>
    <property type="project" value="UniProtKB-UniRule"/>
</dbReference>
<comment type="subunit">
    <text evidence="10">Homodimer. Heterotetramer of two MnmE and two MnmG subunits.</text>
</comment>
<feature type="binding site" evidence="10">
    <location>
        <begin position="285"/>
        <end position="288"/>
    </location>
    <ligand>
        <name>GTP</name>
        <dbReference type="ChEBI" id="CHEBI:37565"/>
    </ligand>
</feature>
<feature type="domain" description="TrmE-type G" evidence="12">
    <location>
        <begin position="231"/>
        <end position="389"/>
    </location>
</feature>
<feature type="binding site" evidence="10">
    <location>
        <position position="241"/>
    </location>
    <ligand>
        <name>K(+)</name>
        <dbReference type="ChEBI" id="CHEBI:29103"/>
    </ligand>
</feature>
<feature type="binding site" evidence="10">
    <location>
        <position position="245"/>
    </location>
    <ligand>
        <name>Mg(2+)</name>
        <dbReference type="ChEBI" id="CHEBI:18420"/>
    </ligand>
</feature>
<dbReference type="NCBIfam" id="TIGR00450">
    <property type="entry name" value="mnmE_trmE_thdF"/>
    <property type="match status" value="1"/>
</dbReference>
<evidence type="ECO:0000256" key="9">
    <source>
        <dbReference type="ARBA" id="ARBA00023134"/>
    </source>
</evidence>
<keyword evidence="4 10" id="KW-0479">Metal-binding</keyword>
<dbReference type="Gene3D" id="1.20.120.430">
    <property type="entry name" value="tRNA modification GTPase MnmE domain 2"/>
    <property type="match status" value="1"/>
</dbReference>
<comment type="similarity">
    <text evidence="1 10 11">Belongs to the TRAFAC class TrmE-Era-EngA-EngB-Septin-like GTPase superfamily. TrmE GTPase family.</text>
</comment>
<keyword evidence="3 10" id="KW-0819">tRNA processing</keyword>